<dbReference type="AlphaFoldDB" id="A0A1P9WYI4"/>
<dbReference type="KEGG" id="smon:AWR27_14430"/>
<name>A0A1P9WYI4_9BACT</name>
<dbReference type="PANTHER" id="PTHR37299">
    <property type="entry name" value="TRANSCRIPTIONAL REGULATOR-RELATED"/>
    <property type="match status" value="1"/>
</dbReference>
<dbReference type="InterPro" id="IPR001789">
    <property type="entry name" value="Sig_transdc_resp-reg_receiver"/>
</dbReference>
<keyword evidence="5" id="KW-1185">Reference proteome</keyword>
<dbReference type="EMBL" id="CP014263">
    <property type="protein sequence ID" value="AQG80413.1"/>
    <property type="molecule type" value="Genomic_DNA"/>
</dbReference>
<dbReference type="Pfam" id="PF04397">
    <property type="entry name" value="LytTR"/>
    <property type="match status" value="1"/>
</dbReference>
<dbReference type="Gene3D" id="2.40.50.1020">
    <property type="entry name" value="LytTr DNA-binding domain"/>
    <property type="match status" value="1"/>
</dbReference>
<gene>
    <name evidence="4" type="ORF">AWR27_14430</name>
</gene>
<dbReference type="GO" id="GO:0000156">
    <property type="term" value="F:phosphorelay response regulator activity"/>
    <property type="evidence" value="ECO:0007669"/>
    <property type="project" value="InterPro"/>
</dbReference>
<keyword evidence="1" id="KW-0597">Phosphoprotein</keyword>
<dbReference type="RefSeq" id="WP_083732863.1">
    <property type="nucleotide sequence ID" value="NZ_CP014263.1"/>
</dbReference>
<accession>A0A1P9WYI4</accession>
<dbReference type="OrthoDB" id="1646880at2"/>
<evidence type="ECO:0000313" key="4">
    <source>
        <dbReference type="EMBL" id="AQG80413.1"/>
    </source>
</evidence>
<reference evidence="4 5" key="1">
    <citation type="submission" date="2016-01" db="EMBL/GenBank/DDBJ databases">
        <authorList>
            <person name="Oliw E.H."/>
        </authorList>
    </citation>
    <scope>NUCLEOTIDE SEQUENCE [LARGE SCALE GENOMIC DNA]</scope>
    <source>
        <strain evidence="4 5">DY10</strain>
    </source>
</reference>
<dbReference type="SMART" id="SM00850">
    <property type="entry name" value="LytTR"/>
    <property type="match status" value="1"/>
</dbReference>
<dbReference type="PROSITE" id="PS50930">
    <property type="entry name" value="HTH_LYTTR"/>
    <property type="match status" value="1"/>
</dbReference>
<feature type="domain" description="Response regulatory" evidence="2">
    <location>
        <begin position="5"/>
        <end position="116"/>
    </location>
</feature>
<dbReference type="SUPFAM" id="SSF52172">
    <property type="entry name" value="CheY-like"/>
    <property type="match status" value="1"/>
</dbReference>
<dbReference type="STRING" id="1178516.AWR27_14430"/>
<organism evidence="4 5">
    <name type="scientific">Spirosoma montaniterrae</name>
    <dbReference type="NCBI Taxonomy" id="1178516"/>
    <lineage>
        <taxon>Bacteria</taxon>
        <taxon>Pseudomonadati</taxon>
        <taxon>Bacteroidota</taxon>
        <taxon>Cytophagia</taxon>
        <taxon>Cytophagales</taxon>
        <taxon>Cytophagaceae</taxon>
        <taxon>Spirosoma</taxon>
    </lineage>
</organism>
<feature type="domain" description="HTH LytTR-type" evidence="3">
    <location>
        <begin position="133"/>
        <end position="233"/>
    </location>
</feature>
<evidence type="ECO:0000313" key="5">
    <source>
        <dbReference type="Proteomes" id="UP000187941"/>
    </source>
</evidence>
<protein>
    <submittedName>
        <fullName evidence="4">Two-component system response regulator</fullName>
    </submittedName>
</protein>
<dbReference type="InterPro" id="IPR046947">
    <property type="entry name" value="LytR-like"/>
</dbReference>
<dbReference type="PROSITE" id="PS50110">
    <property type="entry name" value="RESPONSE_REGULATORY"/>
    <property type="match status" value="1"/>
</dbReference>
<feature type="modified residue" description="4-aspartylphosphate" evidence="1">
    <location>
        <position position="56"/>
    </location>
</feature>
<dbReference type="InterPro" id="IPR011006">
    <property type="entry name" value="CheY-like_superfamily"/>
</dbReference>
<dbReference type="Proteomes" id="UP000187941">
    <property type="component" value="Chromosome"/>
</dbReference>
<sequence>MKPIRCLAVDDEPLALALLADNIGKVPFLTLAATCDDPLEALAVLERESIDLLFLDIQMPGLTGTQLLQGLINRPPVILITAYEQYALEGFNLSVLDYLLKPVDFSRFLQAAQKAQRFIQPTEQMAPAADDFFFVNSDYSLVRIQVGSVLYVEGLKDYVKIYTTQHSRPVLSRMTLKAMEELLSRPRFVRIHRSYIVSINHVEVIRRHKITLAGVSIPLGEQYAPGLYELLNLNPRTISE</sequence>
<evidence type="ECO:0000259" key="3">
    <source>
        <dbReference type="PROSITE" id="PS50930"/>
    </source>
</evidence>
<dbReference type="InterPro" id="IPR007492">
    <property type="entry name" value="LytTR_DNA-bd_dom"/>
</dbReference>
<evidence type="ECO:0000259" key="2">
    <source>
        <dbReference type="PROSITE" id="PS50110"/>
    </source>
</evidence>
<dbReference type="SMART" id="SM00448">
    <property type="entry name" value="REC"/>
    <property type="match status" value="1"/>
</dbReference>
<proteinExistence type="predicted"/>
<dbReference type="PANTHER" id="PTHR37299:SF1">
    <property type="entry name" value="STAGE 0 SPORULATION PROTEIN A HOMOLOG"/>
    <property type="match status" value="1"/>
</dbReference>
<dbReference type="Gene3D" id="3.40.50.2300">
    <property type="match status" value="1"/>
</dbReference>
<evidence type="ECO:0000256" key="1">
    <source>
        <dbReference type="PROSITE-ProRule" id="PRU00169"/>
    </source>
</evidence>
<dbReference type="GO" id="GO:0003677">
    <property type="term" value="F:DNA binding"/>
    <property type="evidence" value="ECO:0007669"/>
    <property type="project" value="InterPro"/>
</dbReference>
<dbReference type="Pfam" id="PF00072">
    <property type="entry name" value="Response_reg"/>
    <property type="match status" value="1"/>
</dbReference>